<dbReference type="AlphaFoldDB" id="A0AAW7YMZ4"/>
<dbReference type="PANTHER" id="PTHR35149">
    <property type="entry name" value="SLL5132 PROTEIN"/>
    <property type="match status" value="1"/>
</dbReference>
<reference evidence="3" key="1">
    <citation type="submission" date="2023-07" db="EMBL/GenBank/DDBJ databases">
        <title>Genome content predicts the carbon catabolic preferences of heterotrophic bacteria.</title>
        <authorList>
            <person name="Gralka M."/>
        </authorList>
    </citation>
    <scope>NUCLEOTIDE SEQUENCE</scope>
    <source>
        <strain evidence="3">E2R20</strain>
    </source>
</reference>
<dbReference type="Pfam" id="PF03235">
    <property type="entry name" value="GmrSD_N"/>
    <property type="match status" value="1"/>
</dbReference>
<gene>
    <name evidence="3" type="ORF">Q4528_05415</name>
</gene>
<dbReference type="RefSeq" id="WP_046467287.1">
    <property type="nucleotide sequence ID" value="NZ_JAUOQO010000004.1"/>
</dbReference>
<comment type="caution">
    <text evidence="3">The sequence shown here is derived from an EMBL/GenBank/DDBJ whole genome shotgun (WGS) entry which is preliminary data.</text>
</comment>
<accession>A0AAW7YMZ4</accession>
<dbReference type="Proteomes" id="UP001170310">
    <property type="component" value="Unassembled WGS sequence"/>
</dbReference>
<dbReference type="Pfam" id="PF07510">
    <property type="entry name" value="GmrSD_C"/>
    <property type="match status" value="1"/>
</dbReference>
<dbReference type="InterPro" id="IPR011089">
    <property type="entry name" value="GmrSD_C"/>
</dbReference>
<evidence type="ECO:0000313" key="4">
    <source>
        <dbReference type="Proteomes" id="UP001170310"/>
    </source>
</evidence>
<dbReference type="InterPro" id="IPR004919">
    <property type="entry name" value="GmrSD_N"/>
</dbReference>
<feature type="domain" description="GmrSD restriction endonucleases N-terminal" evidence="1">
    <location>
        <begin position="18"/>
        <end position="231"/>
    </location>
</feature>
<dbReference type="PANTHER" id="PTHR35149:SF1">
    <property type="entry name" value="DUF5655 DOMAIN-CONTAINING PROTEIN"/>
    <property type="match status" value="1"/>
</dbReference>
<sequence>MESLLKADDKKLNEYLLLSNGKFIIPYTQRPYEWSNSQVERLFEDIIAIYEGKKEQHILNFITIYLEDDHQNIFDGQQRTVTLLIFICAIIHKIEDLGEKELANQLKEEFIKKEDWRSNSANNSKIIFGKKETNDFFENYIIENNLNYEYNITDHEKGLKKNYDYLRSLINDYYKQNNLNVKNLLQLVESMTEKMYVIILETPNEDIANQMFETLNNTGKKLVDFYVLKNKCIKITSEDITAKYWDEIEANTDLLNKNQFLTQFVSLYNGKTSSQKSFETLEKKGLLRDRENIENLLYNMKKVSKYFLELHEPNRRKRNEDNEKDLKLFNKLVEGLKILGAIQYRPIILAMNYKNYTLSEINKVLKLCSTIQIRNIFFAKQKANTLENFYPDLAKKIFISNNSILDIIIKELNNKIISNEETLAAIKHKEIKNTENKIIRYILRNIYDQENNREITINNDAQFVNLEHILPQNPKDNSTWEKLFDTDIKEYTYKLGNLTLILGKKNSDLGNKEFNEKRLLLKESKISHNVEISNNTSWTRLEIDNRTEKLAEKVLELWPILNI</sequence>
<keyword evidence="4" id="KW-1185">Reference proteome</keyword>
<evidence type="ECO:0000259" key="1">
    <source>
        <dbReference type="Pfam" id="PF03235"/>
    </source>
</evidence>
<name>A0AAW7YMZ4_9STAP</name>
<dbReference type="EMBL" id="JAUOQO010000004">
    <property type="protein sequence ID" value="MDO6573595.1"/>
    <property type="molecule type" value="Genomic_DNA"/>
</dbReference>
<keyword evidence="3" id="KW-0540">Nuclease</keyword>
<protein>
    <submittedName>
        <fullName evidence="3">DUF262 domain-containing HNH endonuclease family protein</fullName>
    </submittedName>
</protein>
<dbReference type="GO" id="GO:0004519">
    <property type="term" value="F:endonuclease activity"/>
    <property type="evidence" value="ECO:0007669"/>
    <property type="project" value="UniProtKB-KW"/>
</dbReference>
<evidence type="ECO:0000313" key="3">
    <source>
        <dbReference type="EMBL" id="MDO6573595.1"/>
    </source>
</evidence>
<proteinExistence type="predicted"/>
<evidence type="ECO:0000259" key="2">
    <source>
        <dbReference type="Pfam" id="PF07510"/>
    </source>
</evidence>
<keyword evidence="3" id="KW-0378">Hydrolase</keyword>
<keyword evidence="3" id="KW-0255">Endonuclease</keyword>
<feature type="domain" description="GmrSD restriction endonucleases C-terminal" evidence="2">
    <location>
        <begin position="418"/>
        <end position="552"/>
    </location>
</feature>
<organism evidence="3 4">
    <name type="scientific">Staphylococcus pasteuri_A</name>
    <dbReference type="NCBI Taxonomy" id="3062664"/>
    <lineage>
        <taxon>Bacteria</taxon>
        <taxon>Bacillati</taxon>
        <taxon>Bacillota</taxon>
        <taxon>Bacilli</taxon>
        <taxon>Bacillales</taxon>
        <taxon>Staphylococcaceae</taxon>
        <taxon>Staphylococcus</taxon>
    </lineage>
</organism>